<protein>
    <submittedName>
        <fullName evidence="1">Uncharacterized protein</fullName>
    </submittedName>
</protein>
<dbReference type="EMBL" id="SGUG01000004">
    <property type="protein sequence ID" value="MDG0861566.1"/>
    <property type="molecule type" value="Genomic_DNA"/>
</dbReference>
<sequence>MSLDAMGTKRYFEIRKVIMLGFFNGREQYDELIEPGQGRLMFNGCDIYWVIDGQERMSETISNAIRIWLGDGSIEELPLGQAPGVP</sequence>
<proteinExistence type="predicted"/>
<keyword evidence="2" id="KW-1185">Reference proteome</keyword>
<dbReference type="Proteomes" id="UP001152766">
    <property type="component" value="Unassembled WGS sequence"/>
</dbReference>
<organism evidence="1 2">
    <name type="scientific">Pelomonas aquatica</name>
    <dbReference type="NCBI Taxonomy" id="431058"/>
    <lineage>
        <taxon>Bacteria</taxon>
        <taxon>Pseudomonadati</taxon>
        <taxon>Pseudomonadota</taxon>
        <taxon>Betaproteobacteria</taxon>
        <taxon>Burkholderiales</taxon>
        <taxon>Sphaerotilaceae</taxon>
        <taxon>Roseateles</taxon>
    </lineage>
</organism>
<dbReference type="AlphaFoldDB" id="A0A9X4R3P0"/>
<name>A0A9X4R3P0_9BURK</name>
<reference evidence="1" key="1">
    <citation type="submission" date="2019-02" db="EMBL/GenBank/DDBJ databases">
        <title>Draft genome of the type strain Pelomonas aquatica CCUG 52575T.</title>
        <authorList>
            <person name="Gomila M."/>
            <person name="Lalucat J."/>
        </authorList>
    </citation>
    <scope>NUCLEOTIDE SEQUENCE</scope>
    <source>
        <strain evidence="1">CCUG 52575</strain>
    </source>
</reference>
<gene>
    <name evidence="1" type="ORF">EXJ73_03645</name>
</gene>
<comment type="caution">
    <text evidence="1">The sequence shown here is derived from an EMBL/GenBank/DDBJ whole genome shotgun (WGS) entry which is preliminary data.</text>
</comment>
<evidence type="ECO:0000313" key="1">
    <source>
        <dbReference type="EMBL" id="MDG0861566.1"/>
    </source>
</evidence>
<dbReference type="RefSeq" id="WP_268149286.1">
    <property type="nucleotide sequence ID" value="NZ_JAPPUW010000006.1"/>
</dbReference>
<evidence type="ECO:0000313" key="2">
    <source>
        <dbReference type="Proteomes" id="UP001152766"/>
    </source>
</evidence>
<accession>A0A9X4R3P0</accession>